<dbReference type="Gene3D" id="2.60.120.970">
    <property type="match status" value="1"/>
</dbReference>
<dbReference type="Proteomes" id="UP000887575">
    <property type="component" value="Unassembled WGS sequence"/>
</dbReference>
<evidence type="ECO:0000313" key="9">
    <source>
        <dbReference type="WBParaSite" id="MBELARI_LOCUS13265.1"/>
    </source>
</evidence>
<dbReference type="WBParaSite" id="MBELARI_LOCUS13265.1">
    <property type="protein sequence ID" value="MBELARI_LOCUS13265.1"/>
    <property type="gene ID" value="MBELARI_LOCUS13265"/>
</dbReference>
<dbReference type="AlphaFoldDB" id="A0AAF3EH02"/>
<dbReference type="InterPro" id="IPR029034">
    <property type="entry name" value="Cystine-knot_cytokine"/>
</dbReference>
<dbReference type="GO" id="GO:0008083">
    <property type="term" value="F:growth factor activity"/>
    <property type="evidence" value="ECO:0007669"/>
    <property type="project" value="UniProtKB-KW"/>
</dbReference>
<evidence type="ECO:0000256" key="5">
    <source>
        <dbReference type="ARBA" id="ARBA00023157"/>
    </source>
</evidence>
<protein>
    <submittedName>
        <fullName evidence="9">TGF-beta family profile domain-containing protein</fullName>
    </submittedName>
</protein>
<reference evidence="9" key="1">
    <citation type="submission" date="2024-02" db="UniProtKB">
        <authorList>
            <consortium name="WormBaseParasite"/>
        </authorList>
    </citation>
    <scope>IDENTIFICATION</scope>
</reference>
<dbReference type="GO" id="GO:0005615">
    <property type="term" value="C:extracellular space"/>
    <property type="evidence" value="ECO:0007669"/>
    <property type="project" value="TreeGrafter"/>
</dbReference>
<comment type="similarity">
    <text evidence="2 6">Belongs to the TGF-beta family.</text>
</comment>
<accession>A0AAF3EH02</accession>
<evidence type="ECO:0000256" key="3">
    <source>
        <dbReference type="ARBA" id="ARBA00022525"/>
    </source>
</evidence>
<dbReference type="PROSITE" id="PS00250">
    <property type="entry name" value="TGF_BETA_1"/>
    <property type="match status" value="1"/>
</dbReference>
<dbReference type="PANTHER" id="PTHR11848:SF119">
    <property type="entry name" value="TGF-BETA FAMILY PROFILE DOMAIN-CONTAINING PROTEIN"/>
    <property type="match status" value="1"/>
</dbReference>
<evidence type="ECO:0000256" key="1">
    <source>
        <dbReference type="ARBA" id="ARBA00004613"/>
    </source>
</evidence>
<dbReference type="GO" id="GO:0005125">
    <property type="term" value="F:cytokine activity"/>
    <property type="evidence" value="ECO:0007669"/>
    <property type="project" value="TreeGrafter"/>
</dbReference>
<evidence type="ECO:0000256" key="6">
    <source>
        <dbReference type="RuleBase" id="RU000354"/>
    </source>
</evidence>
<dbReference type="InterPro" id="IPR001839">
    <property type="entry name" value="TGF-b_C"/>
</dbReference>
<dbReference type="InterPro" id="IPR015615">
    <property type="entry name" value="TGF-beta-rel"/>
</dbReference>
<dbReference type="PROSITE" id="PS51362">
    <property type="entry name" value="TGF_BETA_2"/>
    <property type="match status" value="1"/>
</dbReference>
<keyword evidence="4 6" id="KW-0339">Growth factor</keyword>
<dbReference type="InterPro" id="IPR017948">
    <property type="entry name" value="TGFb_CS"/>
</dbReference>
<name>A0AAF3EH02_9BILA</name>
<organism evidence="8 9">
    <name type="scientific">Mesorhabditis belari</name>
    <dbReference type="NCBI Taxonomy" id="2138241"/>
    <lineage>
        <taxon>Eukaryota</taxon>
        <taxon>Metazoa</taxon>
        <taxon>Ecdysozoa</taxon>
        <taxon>Nematoda</taxon>
        <taxon>Chromadorea</taxon>
        <taxon>Rhabditida</taxon>
        <taxon>Rhabditina</taxon>
        <taxon>Rhabditomorpha</taxon>
        <taxon>Rhabditoidea</taxon>
        <taxon>Rhabditidae</taxon>
        <taxon>Mesorhabditinae</taxon>
        <taxon>Mesorhabditis</taxon>
    </lineage>
</organism>
<dbReference type="CDD" id="cd13756">
    <property type="entry name" value="TGF_beta_BMPs_GDFs"/>
    <property type="match status" value="1"/>
</dbReference>
<comment type="subcellular location">
    <subcellularLocation>
        <location evidence="1">Secreted</location>
    </subcellularLocation>
</comment>
<keyword evidence="3" id="KW-0964">Secreted</keyword>
<sequence length="365" mass="42443">MMQTVDPNKEWANSSTILPDNLEDDLDKYVRECAHDTNVNRRYHCVLKKRKLAEMKQGLTYALGIRSGPRRNISISQAHLKQLLLREGFTEDGQYVDGHVHQGDAFILPVQQNPYFFPENEFRTYVDIRNPHGNKIKEAVLNFYVSGITPKHGVAKYQVNLYRFIDDEEIDLEPFESYKRVKETWKSDFWDTIEITDLVKDWDREPSKNYGMMIKIETNGVPKQEEIDPIERESEEMAMYLQVRTFPLAARPRRLVGGNANCTDTMNPDEAGCCLYDFAVDFNSFGWYWVLAPKAYNAYYCTGMCKTGPGHGSTHYDMFVDFLKQRKRCCTPHHLQSMKVIYLDNSDTIQIRDIEQMAVSNCMCV</sequence>
<dbReference type="Pfam" id="PF00019">
    <property type="entry name" value="TGF_beta"/>
    <property type="match status" value="1"/>
</dbReference>
<feature type="domain" description="TGF-beta family profile" evidence="7">
    <location>
        <begin position="251"/>
        <end position="365"/>
    </location>
</feature>
<dbReference type="SUPFAM" id="SSF57501">
    <property type="entry name" value="Cystine-knot cytokines"/>
    <property type="match status" value="1"/>
</dbReference>
<proteinExistence type="inferred from homology"/>
<evidence type="ECO:0000259" key="7">
    <source>
        <dbReference type="PROSITE" id="PS51362"/>
    </source>
</evidence>
<dbReference type="SMART" id="SM00204">
    <property type="entry name" value="TGFB"/>
    <property type="match status" value="1"/>
</dbReference>
<keyword evidence="5" id="KW-1015">Disulfide bond</keyword>
<evidence type="ECO:0000313" key="8">
    <source>
        <dbReference type="Proteomes" id="UP000887575"/>
    </source>
</evidence>
<evidence type="ECO:0000256" key="2">
    <source>
        <dbReference type="ARBA" id="ARBA00006656"/>
    </source>
</evidence>
<dbReference type="PANTHER" id="PTHR11848">
    <property type="entry name" value="TGF-BETA FAMILY"/>
    <property type="match status" value="1"/>
</dbReference>
<keyword evidence="8" id="KW-1185">Reference proteome</keyword>
<dbReference type="Gene3D" id="2.10.90.10">
    <property type="entry name" value="Cystine-knot cytokines"/>
    <property type="match status" value="1"/>
</dbReference>
<evidence type="ECO:0000256" key="4">
    <source>
        <dbReference type="ARBA" id="ARBA00023030"/>
    </source>
</evidence>